<protein>
    <recommendedName>
        <fullName evidence="4">Putative glucose-6-phosphate 1-epimerase</fullName>
        <ecNumber evidence="4">5.1.3.15</ecNumber>
    </recommendedName>
</protein>
<gene>
    <name evidence="6" type="ORF">FuraDRAFT_3429</name>
</gene>
<comment type="caution">
    <text evidence="6">The sequence shown here is derived from an EMBL/GenBank/DDBJ whole genome shotgun (WGS) entry which is preliminary data.</text>
</comment>
<reference evidence="6 7" key="1">
    <citation type="submission" date="2009-02" db="EMBL/GenBank/DDBJ databases">
        <title>Sequencing of the draft genome and assembly of Lutiella nitroferrum 2002.</title>
        <authorList>
            <consortium name="US DOE Joint Genome Institute (JGI-PGF)"/>
            <person name="Lucas S."/>
            <person name="Copeland A."/>
            <person name="Lapidus A."/>
            <person name="Glavina del Rio T."/>
            <person name="Tice H."/>
            <person name="Bruce D."/>
            <person name="Goodwin L."/>
            <person name="Pitluck S."/>
            <person name="Larimer F."/>
            <person name="Land M.L."/>
            <person name="Hauser L."/>
            <person name="Coates J.D."/>
        </authorList>
    </citation>
    <scope>NUCLEOTIDE SEQUENCE [LARGE SCALE GENOMIC DNA]</scope>
    <source>
        <strain evidence="6 7">2002</strain>
    </source>
</reference>
<dbReference type="PIRSF" id="PIRSF016020">
    <property type="entry name" value="PHexose_mutarotase"/>
    <property type="match status" value="1"/>
</dbReference>
<dbReference type="EMBL" id="ACIS01000010">
    <property type="protein sequence ID" value="EEG07229.1"/>
    <property type="molecule type" value="Genomic_DNA"/>
</dbReference>
<dbReference type="CDD" id="cd09020">
    <property type="entry name" value="D-hex-6-P-epi_like"/>
    <property type="match status" value="1"/>
</dbReference>
<feature type="active site" evidence="5">
    <location>
        <position position="153"/>
    </location>
</feature>
<dbReference type="RefSeq" id="WP_008955448.1">
    <property type="nucleotide sequence ID" value="NZ_ACIS01000010.1"/>
</dbReference>
<evidence type="ECO:0000313" key="7">
    <source>
        <dbReference type="Proteomes" id="UP000003165"/>
    </source>
</evidence>
<organism evidence="6 7">
    <name type="scientific">Pseudogulbenkiania ferrooxidans 2002</name>
    <dbReference type="NCBI Taxonomy" id="279714"/>
    <lineage>
        <taxon>Bacteria</taxon>
        <taxon>Pseudomonadati</taxon>
        <taxon>Pseudomonadota</taxon>
        <taxon>Betaproteobacteria</taxon>
        <taxon>Neisseriales</taxon>
        <taxon>Chromobacteriaceae</taxon>
        <taxon>Pseudogulbenkiania</taxon>
    </lineage>
</organism>
<keyword evidence="7" id="KW-1185">Reference proteome</keyword>
<name>B9Z7U3_9NEIS</name>
<sequence>MSLTLPDGASLSELAPGVTLLTLAHDRFDARLSLLGGQLLDYTRHGEPPLLYLSPAAVFQPGKAIRGGIPLCWPWFGAHPDDAGAPAHGVARQQPWVLQQVSRDADGFSVRLAGPRHGALEASLELRLDDAVELALTTRNHGSAPATLSTALHSYLALGDIDGATLTGLAGASYLDQLQGQPSRFGSEPLRFEHEIDAIVYPEGPLTLHDAAWGRTVTLSAAGSASSVVWNPWIAKSVRLADLPDDGYRHFVCVETANAGRDARLLAPGESHTLRTRLQAQPIS</sequence>
<dbReference type="GO" id="GO:0005975">
    <property type="term" value="P:carbohydrate metabolic process"/>
    <property type="evidence" value="ECO:0007669"/>
    <property type="project" value="InterPro"/>
</dbReference>
<dbReference type="PANTHER" id="PTHR11122">
    <property type="entry name" value="APOSPORY-ASSOCIATED PROTEIN C-RELATED"/>
    <property type="match status" value="1"/>
</dbReference>
<dbReference type="eggNOG" id="COG0676">
    <property type="taxonomic scope" value="Bacteria"/>
</dbReference>
<dbReference type="InterPro" id="IPR011013">
    <property type="entry name" value="Gal_mutarotase_sf_dom"/>
</dbReference>
<dbReference type="Proteomes" id="UP000003165">
    <property type="component" value="Unassembled WGS sequence"/>
</dbReference>
<comment type="catalytic activity">
    <reaction evidence="1">
        <text>alpha-D-glucose 6-phosphate = beta-D-glucose 6-phosphate</text>
        <dbReference type="Rhea" id="RHEA:16249"/>
        <dbReference type="ChEBI" id="CHEBI:58225"/>
        <dbReference type="ChEBI" id="CHEBI:58247"/>
        <dbReference type="EC" id="5.1.3.15"/>
    </reaction>
</comment>
<evidence type="ECO:0000313" key="6">
    <source>
        <dbReference type="EMBL" id="EEG07229.1"/>
    </source>
</evidence>
<keyword evidence="3 4" id="KW-0413">Isomerase</keyword>
<evidence type="ECO:0000256" key="2">
    <source>
        <dbReference type="ARBA" id="ARBA00005866"/>
    </source>
</evidence>
<evidence type="ECO:0000256" key="4">
    <source>
        <dbReference type="PIRNR" id="PIRNR016020"/>
    </source>
</evidence>
<dbReference type="EC" id="5.1.3.15" evidence="4"/>
<dbReference type="AlphaFoldDB" id="B9Z7U3"/>
<comment type="similarity">
    <text evidence="2 4">Belongs to the glucose-6-phosphate 1-epimerase family.</text>
</comment>
<dbReference type="SUPFAM" id="SSF74650">
    <property type="entry name" value="Galactose mutarotase-like"/>
    <property type="match status" value="1"/>
</dbReference>
<dbReference type="GO" id="GO:0047938">
    <property type="term" value="F:glucose-6-phosphate 1-epimerase activity"/>
    <property type="evidence" value="ECO:0007669"/>
    <property type="project" value="UniProtKB-UniRule"/>
</dbReference>
<evidence type="ECO:0000256" key="3">
    <source>
        <dbReference type="ARBA" id="ARBA00023235"/>
    </source>
</evidence>
<feature type="active site" evidence="5">
    <location>
        <position position="255"/>
    </location>
</feature>
<dbReference type="InterPro" id="IPR008183">
    <property type="entry name" value="Aldose_1/G6P_1-epimerase"/>
</dbReference>
<evidence type="ECO:0000256" key="5">
    <source>
        <dbReference type="PIRSR" id="PIRSR016020-1"/>
    </source>
</evidence>
<dbReference type="Pfam" id="PF01263">
    <property type="entry name" value="Aldose_epim"/>
    <property type="match status" value="1"/>
</dbReference>
<dbReference type="Gene3D" id="2.70.98.10">
    <property type="match status" value="1"/>
</dbReference>
<dbReference type="InterPro" id="IPR025532">
    <property type="entry name" value="G6P_1-epimerase"/>
</dbReference>
<accession>B9Z7U3</accession>
<dbReference type="GO" id="GO:0030246">
    <property type="term" value="F:carbohydrate binding"/>
    <property type="evidence" value="ECO:0007669"/>
    <property type="project" value="UniProtKB-UniRule"/>
</dbReference>
<dbReference type="InterPro" id="IPR014718">
    <property type="entry name" value="GH-type_carb-bd"/>
</dbReference>
<dbReference type="PANTHER" id="PTHR11122:SF13">
    <property type="entry name" value="GLUCOSE-6-PHOSPHATE 1-EPIMERASE"/>
    <property type="match status" value="1"/>
</dbReference>
<proteinExistence type="inferred from homology"/>
<evidence type="ECO:0000256" key="1">
    <source>
        <dbReference type="ARBA" id="ARBA00001096"/>
    </source>
</evidence>